<dbReference type="InParanoid" id="E8R1B7"/>
<evidence type="ECO:0000256" key="2">
    <source>
        <dbReference type="ARBA" id="ARBA00009370"/>
    </source>
</evidence>
<evidence type="ECO:0000256" key="4">
    <source>
        <dbReference type="ARBA" id="ARBA00019232"/>
    </source>
</evidence>
<dbReference type="GO" id="GO:0009003">
    <property type="term" value="F:signal peptidase activity"/>
    <property type="evidence" value="ECO:0007669"/>
    <property type="project" value="UniProtKB-EC"/>
</dbReference>
<dbReference type="GO" id="GO:0004252">
    <property type="term" value="F:serine-type endopeptidase activity"/>
    <property type="evidence" value="ECO:0007669"/>
    <property type="project" value="InterPro"/>
</dbReference>
<dbReference type="NCBIfam" id="TIGR02227">
    <property type="entry name" value="sigpep_I_bact"/>
    <property type="match status" value="1"/>
</dbReference>
<protein>
    <recommendedName>
        <fullName evidence="4 7">Signal peptidase I</fullName>
        <ecNumber evidence="3 7">3.4.21.89</ecNumber>
    </recommendedName>
</protein>
<evidence type="ECO:0000313" key="11">
    <source>
        <dbReference type="Proteomes" id="UP000008631"/>
    </source>
</evidence>
<dbReference type="InterPro" id="IPR019757">
    <property type="entry name" value="Pept_S26A_signal_pept_1_Lys-AS"/>
</dbReference>
<dbReference type="SUPFAM" id="SSF51306">
    <property type="entry name" value="LexA/Signal peptidase"/>
    <property type="match status" value="2"/>
</dbReference>
<name>E8R1B7_ISOPI</name>
<comment type="similarity">
    <text evidence="2 7">Belongs to the peptidase S26 family.</text>
</comment>
<reference evidence="10 11" key="1">
    <citation type="journal article" date="2011" name="Stand. Genomic Sci.">
        <title>Complete genome sequence of Isosphaera pallida type strain (IS1B).</title>
        <authorList>
            <consortium name="US DOE Joint Genome Institute (JGI-PGF)"/>
            <person name="Goker M."/>
            <person name="Cleland D."/>
            <person name="Saunders E."/>
            <person name="Lapidus A."/>
            <person name="Nolan M."/>
            <person name="Lucas S."/>
            <person name="Hammon N."/>
            <person name="Deshpande S."/>
            <person name="Cheng J.F."/>
            <person name="Tapia R."/>
            <person name="Han C."/>
            <person name="Goodwin L."/>
            <person name="Pitluck S."/>
            <person name="Liolios K."/>
            <person name="Pagani I."/>
            <person name="Ivanova N."/>
            <person name="Mavromatis K."/>
            <person name="Pati A."/>
            <person name="Chen A."/>
            <person name="Palaniappan K."/>
            <person name="Land M."/>
            <person name="Hauser L."/>
            <person name="Chang Y.J."/>
            <person name="Jeffries C.D."/>
            <person name="Detter J.C."/>
            <person name="Beck B."/>
            <person name="Woyke T."/>
            <person name="Bristow J."/>
            <person name="Eisen J.A."/>
            <person name="Markowitz V."/>
            <person name="Hugenholtz P."/>
            <person name="Kyrpides N.C."/>
            <person name="Klenk H.P."/>
        </authorList>
    </citation>
    <scope>NUCLEOTIDE SEQUENCE [LARGE SCALE GENOMIC DNA]</scope>
    <source>
        <strain evidence="11">ATCC 43644 / DSM 9630 / IS1B</strain>
    </source>
</reference>
<dbReference type="HOGENOM" id="CLU_457004_0_0_0"/>
<dbReference type="Gene3D" id="2.10.109.10">
    <property type="entry name" value="Umud Fragment, subunit A"/>
    <property type="match status" value="2"/>
</dbReference>
<dbReference type="OrthoDB" id="9802919at2"/>
<dbReference type="AlphaFoldDB" id="E8R1B7"/>
<evidence type="ECO:0000256" key="1">
    <source>
        <dbReference type="ARBA" id="ARBA00000677"/>
    </source>
</evidence>
<dbReference type="Proteomes" id="UP000008631">
    <property type="component" value="Chromosome"/>
</dbReference>
<sequence>MPLSPPAPPSVGGSDTPAVPSAPIAITLAPAASAFPDPTPAVGGENHAVKTDRNDQGGPYPVSSTRGFIEFGVALLLTIILIKGFAAEAYIVPTGSMAPTLLGFHEEVVCPDCGAVFAVGLGDSNQPVSPLCLNCGRRDFPNDLEHRRAQLRGGDRLLVHKFLFNLREPRRWEVAVFDCPDDPGQAYVKRIVGLPGETVQLHNGDVFINGAIARKSLEEQRGMRLIVYDHDHPPPDIQEFPRFLARRGTEGHPAPSGWEMAGPRIMHRPRPVWDDQPDWLFYRHRDPRRGVLGPIRDEIPYNGWEGGGEHRIHDVGLVADLQVGSDVKAVMIRLRRAGDTFLATLAVDGVTPPRLTRNGQPIEIVPGPGLLRSERSARAAGRTTQRLEASLFDQRVLIAVDGQLLFEPFDYDDPQGERRGSSAPIAFGVLGGDLVVDHLRIVRDIHYTDHLAGTPKLARAVDQPVRLGPDEFFMLGDNSPVSNDSRFWSRHPFVPRSALVGKPFLVHLPSRLVPLKVLGDATYWIPDPREIRYIR</sequence>
<evidence type="ECO:0000313" key="10">
    <source>
        <dbReference type="EMBL" id="ADV61323.1"/>
    </source>
</evidence>
<dbReference type="InterPro" id="IPR019758">
    <property type="entry name" value="Pept_S26A_signal_pept_1_CS"/>
</dbReference>
<dbReference type="GO" id="GO:0006465">
    <property type="term" value="P:signal peptide processing"/>
    <property type="evidence" value="ECO:0007669"/>
    <property type="project" value="InterPro"/>
</dbReference>
<dbReference type="STRING" id="575540.Isop_0732"/>
<feature type="active site" evidence="6">
    <location>
        <position position="189"/>
    </location>
</feature>
<evidence type="ECO:0000256" key="5">
    <source>
        <dbReference type="ARBA" id="ARBA00022801"/>
    </source>
</evidence>
<keyword evidence="5 7" id="KW-0378">Hydrolase</keyword>
<dbReference type="InterPro" id="IPR036286">
    <property type="entry name" value="LexA/Signal_pep-like_sf"/>
</dbReference>
<dbReference type="PROSITE" id="PS00761">
    <property type="entry name" value="SPASE_I_3"/>
    <property type="match status" value="1"/>
</dbReference>
<keyword evidence="11" id="KW-1185">Reference proteome</keyword>
<dbReference type="eggNOG" id="COG0681">
    <property type="taxonomic scope" value="Bacteria"/>
</dbReference>
<gene>
    <name evidence="10" type="ordered locus">Isop_0732</name>
</gene>
<dbReference type="KEGG" id="ipa:Isop_0732"/>
<dbReference type="InterPro" id="IPR000223">
    <property type="entry name" value="Pept_S26A_signal_pept_1"/>
</dbReference>
<dbReference type="InterPro" id="IPR019533">
    <property type="entry name" value="Peptidase_S26"/>
</dbReference>
<comment type="subcellular location">
    <subcellularLocation>
        <location evidence="7">Membrane</location>
        <topology evidence="7">Single-pass type II membrane protein</topology>
    </subcellularLocation>
</comment>
<feature type="domain" description="Peptidase S26" evidence="9">
    <location>
        <begin position="462"/>
        <end position="506"/>
    </location>
</feature>
<dbReference type="GO" id="GO:0016020">
    <property type="term" value="C:membrane"/>
    <property type="evidence" value="ECO:0007669"/>
    <property type="project" value="UniProtKB-SubCell"/>
</dbReference>
<dbReference type="CDD" id="cd06530">
    <property type="entry name" value="S26_SPase_I"/>
    <property type="match status" value="2"/>
</dbReference>
<proteinExistence type="inferred from homology"/>
<dbReference type="RefSeq" id="WP_013563612.1">
    <property type="nucleotide sequence ID" value="NC_014962.1"/>
</dbReference>
<dbReference type="PANTHER" id="PTHR43390:SF1">
    <property type="entry name" value="CHLOROPLAST PROCESSING PEPTIDASE"/>
    <property type="match status" value="1"/>
</dbReference>
<dbReference type="PROSITE" id="PS00760">
    <property type="entry name" value="SPASE_I_2"/>
    <property type="match status" value="1"/>
</dbReference>
<evidence type="ECO:0000256" key="6">
    <source>
        <dbReference type="PIRSR" id="PIRSR600223-1"/>
    </source>
</evidence>
<keyword evidence="7" id="KW-0645">Protease</keyword>
<comment type="catalytic activity">
    <reaction evidence="1 7">
        <text>Cleavage of hydrophobic, N-terminal signal or leader sequences from secreted and periplasmic proteins.</text>
        <dbReference type="EC" id="3.4.21.89"/>
    </reaction>
</comment>
<feature type="active site" evidence="6">
    <location>
        <position position="96"/>
    </location>
</feature>
<dbReference type="EMBL" id="CP002353">
    <property type="protein sequence ID" value="ADV61323.1"/>
    <property type="molecule type" value="Genomic_DNA"/>
</dbReference>
<evidence type="ECO:0000256" key="7">
    <source>
        <dbReference type="RuleBase" id="RU362042"/>
    </source>
</evidence>
<evidence type="ECO:0000259" key="9">
    <source>
        <dbReference type="Pfam" id="PF10502"/>
    </source>
</evidence>
<feature type="region of interest" description="Disordered" evidence="8">
    <location>
        <begin position="37"/>
        <end position="61"/>
    </location>
</feature>
<dbReference type="PANTHER" id="PTHR43390">
    <property type="entry name" value="SIGNAL PEPTIDASE I"/>
    <property type="match status" value="1"/>
</dbReference>
<dbReference type="PRINTS" id="PR00727">
    <property type="entry name" value="LEADERPTASE"/>
</dbReference>
<dbReference type="Pfam" id="PF10502">
    <property type="entry name" value="Peptidase_S26"/>
    <property type="match status" value="2"/>
</dbReference>
<dbReference type="EC" id="3.4.21.89" evidence="3 7"/>
<evidence type="ECO:0000256" key="3">
    <source>
        <dbReference type="ARBA" id="ARBA00013208"/>
    </source>
</evidence>
<organism evidence="10 11">
    <name type="scientific">Isosphaera pallida (strain ATCC 43644 / DSM 9630 / IS1B)</name>
    <dbReference type="NCBI Taxonomy" id="575540"/>
    <lineage>
        <taxon>Bacteria</taxon>
        <taxon>Pseudomonadati</taxon>
        <taxon>Planctomycetota</taxon>
        <taxon>Planctomycetia</taxon>
        <taxon>Isosphaerales</taxon>
        <taxon>Isosphaeraceae</taxon>
        <taxon>Isosphaera</taxon>
    </lineage>
</organism>
<accession>E8R1B7</accession>
<evidence type="ECO:0000256" key="8">
    <source>
        <dbReference type="SAM" id="MobiDB-lite"/>
    </source>
</evidence>
<feature type="domain" description="Peptidase S26" evidence="9">
    <location>
        <begin position="150"/>
        <end position="224"/>
    </location>
</feature>